<dbReference type="Proteomes" id="UP000243525">
    <property type="component" value="Unassembled WGS sequence"/>
</dbReference>
<sequence length="50" mass="5711">MDKKIVRTLLFCVVCLFLFCIFGKEVGRVLKNYEGKKTATEQVDAAKVKE</sequence>
<gene>
    <name evidence="1" type="ORF">C8N47_10191</name>
</gene>
<accession>A0A2T5C664</accession>
<proteinExistence type="predicted"/>
<name>A0A2T5C664_9BACT</name>
<dbReference type="RefSeq" id="WP_170111246.1">
    <property type="nucleotide sequence ID" value="NZ_OY782574.1"/>
</dbReference>
<dbReference type="AlphaFoldDB" id="A0A2T5C664"/>
<evidence type="ECO:0000313" key="1">
    <source>
        <dbReference type="EMBL" id="PTN10443.1"/>
    </source>
</evidence>
<protein>
    <submittedName>
        <fullName evidence="1">Uncharacterized protein</fullName>
    </submittedName>
</protein>
<evidence type="ECO:0000313" key="2">
    <source>
        <dbReference type="Proteomes" id="UP000243525"/>
    </source>
</evidence>
<reference evidence="1 2" key="1">
    <citation type="submission" date="2018-04" db="EMBL/GenBank/DDBJ databases">
        <title>Genomic Encyclopedia of Archaeal and Bacterial Type Strains, Phase II (KMG-II): from individual species to whole genera.</title>
        <authorList>
            <person name="Goeker M."/>
        </authorList>
    </citation>
    <scope>NUCLEOTIDE SEQUENCE [LARGE SCALE GENOMIC DNA]</scope>
    <source>
        <strain evidence="1 2">DSM 28823</strain>
    </source>
</reference>
<comment type="caution">
    <text evidence="1">The sequence shown here is derived from an EMBL/GenBank/DDBJ whole genome shotgun (WGS) entry which is preliminary data.</text>
</comment>
<keyword evidence="2" id="KW-1185">Reference proteome</keyword>
<organism evidence="1 2">
    <name type="scientific">Mangrovibacterium marinum</name>
    <dbReference type="NCBI Taxonomy" id="1639118"/>
    <lineage>
        <taxon>Bacteria</taxon>
        <taxon>Pseudomonadati</taxon>
        <taxon>Bacteroidota</taxon>
        <taxon>Bacteroidia</taxon>
        <taxon>Marinilabiliales</taxon>
        <taxon>Prolixibacteraceae</taxon>
        <taxon>Mangrovibacterium</taxon>
    </lineage>
</organism>
<dbReference type="EMBL" id="QAAD01000001">
    <property type="protein sequence ID" value="PTN10443.1"/>
    <property type="molecule type" value="Genomic_DNA"/>
</dbReference>